<feature type="transmembrane region" description="Helical" evidence="1">
    <location>
        <begin position="162"/>
        <end position="180"/>
    </location>
</feature>
<evidence type="ECO:0000313" key="2">
    <source>
        <dbReference type="EMBL" id="PNV64948.1"/>
    </source>
</evidence>
<dbReference type="AlphaFoldDB" id="A0A2K2U419"/>
<dbReference type="RefSeq" id="WP_087196017.1">
    <property type="nucleotide sequence ID" value="NZ_DBEYRC010000137.1"/>
</dbReference>
<keyword evidence="1" id="KW-0472">Membrane</keyword>
<gene>
    <name evidence="2" type="ORF">C2L80_09215</name>
</gene>
<keyword evidence="1" id="KW-0812">Transmembrane</keyword>
<accession>A0A2K2U419</accession>
<evidence type="ECO:0008006" key="4">
    <source>
        <dbReference type="Google" id="ProtNLM"/>
    </source>
</evidence>
<proteinExistence type="predicted"/>
<feature type="transmembrane region" description="Helical" evidence="1">
    <location>
        <begin position="84"/>
        <end position="112"/>
    </location>
</feature>
<evidence type="ECO:0000256" key="1">
    <source>
        <dbReference type="SAM" id="Phobius"/>
    </source>
</evidence>
<sequence>MKTAVLSDLAFAAPRLRTDAIRWTIVLLATELLLVNSPSTVLLVAVPETLALIQALAIDEERCGWNRLRLALPITRAEAVAARFAVAALVVAGAVALTAGTNLLVAVLFAAVPTLGEIAILPTAATGIDTTMLALCCCASMSLALVAAGIVLPLIAWRGSTLGASLAMCALSMLSFLLAINARPPLPAPPALLAAGLLAVAAVWFIASAALATRIFSRREL</sequence>
<name>A0A2K2U419_9ACTN</name>
<dbReference type="InterPro" id="IPR025699">
    <property type="entry name" value="ABC2_memb-like"/>
</dbReference>
<evidence type="ECO:0000313" key="3">
    <source>
        <dbReference type="Proteomes" id="UP000236488"/>
    </source>
</evidence>
<dbReference type="Proteomes" id="UP000236488">
    <property type="component" value="Unassembled WGS sequence"/>
</dbReference>
<organism evidence="2 3">
    <name type="scientific">Rubneribacter badeniensis</name>
    <dbReference type="NCBI Taxonomy" id="2070688"/>
    <lineage>
        <taxon>Bacteria</taxon>
        <taxon>Bacillati</taxon>
        <taxon>Actinomycetota</taxon>
        <taxon>Coriobacteriia</taxon>
        <taxon>Eggerthellales</taxon>
        <taxon>Eggerthellaceae</taxon>
        <taxon>Rubneribacter</taxon>
    </lineage>
</organism>
<comment type="caution">
    <text evidence="2">The sequence shown here is derived from an EMBL/GenBank/DDBJ whole genome shotgun (WGS) entry which is preliminary data.</text>
</comment>
<dbReference type="Pfam" id="PF13346">
    <property type="entry name" value="ABC2_membrane_5"/>
    <property type="match status" value="1"/>
</dbReference>
<keyword evidence="3" id="KW-1185">Reference proteome</keyword>
<keyword evidence="1" id="KW-1133">Transmembrane helix</keyword>
<dbReference type="EMBL" id="PPEL01000057">
    <property type="protein sequence ID" value="PNV64948.1"/>
    <property type="molecule type" value="Genomic_DNA"/>
</dbReference>
<reference evidence="2 3" key="1">
    <citation type="journal article" date="2018" name="Int. J. Syst. Evol. Microbiol.">
        <title>Rubneribacter badeniensis gen. nov., sp. nov. and Enteroscipio rubneri gen. nov., sp. nov., new members of the Eggerthellaceae isolated from human faeces.</title>
        <authorList>
            <person name="Danylec N."/>
            <person name="Gobl A."/>
            <person name="Stoll D.A."/>
            <person name="Hetzer B."/>
            <person name="Kulling S.E."/>
            <person name="Huch M."/>
        </authorList>
    </citation>
    <scope>NUCLEOTIDE SEQUENCE [LARGE SCALE GENOMIC DNA]</scope>
    <source>
        <strain evidence="2 3">ResAG-85</strain>
    </source>
</reference>
<protein>
    <recommendedName>
        <fullName evidence="4">ABC-2 transporter permease</fullName>
    </recommendedName>
</protein>
<feature type="transmembrane region" description="Helical" evidence="1">
    <location>
        <begin position="132"/>
        <end position="155"/>
    </location>
</feature>
<feature type="transmembrane region" description="Helical" evidence="1">
    <location>
        <begin position="192"/>
        <end position="216"/>
    </location>
</feature>